<organism evidence="3 4">
    <name type="scientific">Smittium culicis</name>
    <dbReference type="NCBI Taxonomy" id="133412"/>
    <lineage>
        <taxon>Eukaryota</taxon>
        <taxon>Fungi</taxon>
        <taxon>Fungi incertae sedis</taxon>
        <taxon>Zoopagomycota</taxon>
        <taxon>Kickxellomycotina</taxon>
        <taxon>Harpellomycetes</taxon>
        <taxon>Harpellales</taxon>
        <taxon>Legeriomycetaceae</taxon>
        <taxon>Smittium</taxon>
    </lineage>
</organism>
<dbReference type="EMBL" id="LSSN01006077">
    <property type="protein sequence ID" value="OMJ07306.1"/>
    <property type="molecule type" value="Genomic_DNA"/>
</dbReference>
<dbReference type="AlphaFoldDB" id="A0A1R1WY42"/>
<keyword evidence="2" id="KW-0963">Cytoplasm</keyword>
<dbReference type="Gene3D" id="1.25.10.10">
    <property type="entry name" value="Leucine-rich Repeat Variant"/>
    <property type="match status" value="1"/>
</dbReference>
<dbReference type="InterPro" id="IPR011989">
    <property type="entry name" value="ARM-like"/>
</dbReference>
<name>A0A1R1WY42_9FUNG</name>
<dbReference type="PANTHER" id="PTHR45994:SF1">
    <property type="entry name" value="FI21225P1"/>
    <property type="match status" value="1"/>
</dbReference>
<proteinExistence type="predicted"/>
<gene>
    <name evidence="3" type="ORF">AYI70_g12280</name>
</gene>
<evidence type="ECO:0000256" key="2">
    <source>
        <dbReference type="ARBA" id="ARBA00022490"/>
    </source>
</evidence>
<comment type="caution">
    <text evidence="3">The sequence shown here is derived from an EMBL/GenBank/DDBJ whole genome shotgun (WGS) entry which is preliminary data.</text>
</comment>
<reference evidence="3 4" key="1">
    <citation type="submission" date="2017-01" db="EMBL/GenBank/DDBJ databases">
        <authorList>
            <person name="Mah S.A."/>
            <person name="Swanson W.J."/>
            <person name="Moy G.W."/>
            <person name="Vacquier V.D."/>
        </authorList>
    </citation>
    <scope>NUCLEOTIDE SEQUENCE [LARGE SCALE GENOMIC DNA]</scope>
    <source>
        <strain evidence="3 4">GSMNP</strain>
    </source>
</reference>
<dbReference type="OrthoDB" id="199930at2759"/>
<accession>A0A1R1WY42</accession>
<evidence type="ECO:0000313" key="3">
    <source>
        <dbReference type="EMBL" id="OMJ07306.1"/>
    </source>
</evidence>
<evidence type="ECO:0000256" key="1">
    <source>
        <dbReference type="ARBA" id="ARBA00004496"/>
    </source>
</evidence>
<dbReference type="GO" id="GO:0005737">
    <property type="term" value="C:cytoplasm"/>
    <property type="evidence" value="ECO:0007669"/>
    <property type="project" value="UniProtKB-SubCell"/>
</dbReference>
<dbReference type="PANTHER" id="PTHR45994">
    <property type="entry name" value="FI21225P1"/>
    <property type="match status" value="1"/>
</dbReference>
<comment type="subcellular location">
    <subcellularLocation>
        <location evidence="1">Cytoplasm</location>
    </subcellularLocation>
</comment>
<protein>
    <submittedName>
        <fullName evidence="3">Protein unc-45-like protein</fullName>
    </submittedName>
</protein>
<dbReference type="STRING" id="133412.A0A1R1WY42"/>
<sequence length="1153" mass="127771">MTLDNKVEQLTIELTRCPENSAKILIERGSYYLDKNDFVNARSDFALAAKIMDSDKAQKIPENVSELSRLLKKSSISPSSDNSTKVPTDSTTSDTCEQISLLFSQDFITNIASDSNSNNFEESKTYSLFSQLLRSFSLNNFLSSEQQENLIKLYFKLIKTKQSLDTTSSSTTTTIPSCASEYPNFTTYNSTYHQTVNLLLKVISIDFSDSPTKALNFLKNLLSLWDSKIPINDKDSIKPGFVFDKMNIFNYQSVSSIFPNALFLSISDSNSSSEIIISATKILFNELFFYSSFSCDSELSLSFVQQVIKLVSLPNFNINNIFSNSPFLICLYSDEYPLLSPKTLTNKKVNGPLIQLLSIIGSSNHELSRAGSVLLSLILQKIENPQHQNNTPNNNDFSLFVSSTQTVLSEWITSTFQSDKARGLRVLTASFFAQNSKLGPNLIMSQNLISHAFDLWENDSPQTKLCLLNAVDSILTRNECKSFVYQYGSSFLSSFVNKIKSYSEKTTSNSMFDSEIIVTAANVFSKLSVTENFESIPESSQSAPDQNLEISSISESTFTDTLSSNLIPGADLLDFYSKFLESSSSLELKIVELIAEGLGYLSLQTVLKNKICFLPQIISSLLRYSSIDIKSHPNKDSFKNRLHIEKTLSINFAIISIVSNLVYRKPLLTEDQIASQKLRKAALKKKDAASASKKSAKEREQQEKLIDLLESNDSVNKRCLLLSKVGSDSSHHLLPFLVSSFKFVNDGSTLSSSSTKIDLIINIIHSFLFIPELRGRLVQLGVVKNLVLNSTILSKSDSTLTTSKNKSKTEQSNKNTRTIKEFEFNSRDFIVALSLAKIAISIPPNLAFPPNGPVTANSLISPFLSLCANTNHDQLCNFEALLALTNFAATNSYPQSTNNSDPLAKNPAFELVNTYKGLDIIDMLVLSGNTLIRRASVELICNLVASVETAFMHFINGSEKIPTISKSDFTKIIEANLDSGDIVSSLGLSENYRSHKLHLLAALSDIDFDNVISEKGQPLNQSADLDPKTSLASLGAIATLVNHPNAAKFLICCHPKFLLTLCSILSSNLYDFIYRAVVILITILSTNPQDKYVLERIATCTSLTDNLKLLSSTSSKKLKFGLFDIEGKKVDLQQCQPIINFANECLNIIKSVP</sequence>
<keyword evidence="4" id="KW-1185">Reference proteome</keyword>
<evidence type="ECO:0000313" key="4">
    <source>
        <dbReference type="Proteomes" id="UP000187283"/>
    </source>
</evidence>
<dbReference type="GO" id="GO:0051879">
    <property type="term" value="F:Hsp90 protein binding"/>
    <property type="evidence" value="ECO:0007669"/>
    <property type="project" value="TreeGrafter"/>
</dbReference>
<dbReference type="Proteomes" id="UP000187283">
    <property type="component" value="Unassembled WGS sequence"/>
</dbReference>